<gene>
    <name evidence="2" type="ORF">FD02_GL000822</name>
</gene>
<organism evidence="2 3">
    <name type="scientific">Lacticaseibacillus nasuensis JCM 17158</name>
    <dbReference type="NCBI Taxonomy" id="1291734"/>
    <lineage>
        <taxon>Bacteria</taxon>
        <taxon>Bacillati</taxon>
        <taxon>Bacillota</taxon>
        <taxon>Bacilli</taxon>
        <taxon>Lactobacillales</taxon>
        <taxon>Lactobacillaceae</taxon>
        <taxon>Lacticaseibacillus</taxon>
    </lineage>
</organism>
<proteinExistence type="predicted"/>
<dbReference type="STRING" id="1291734.FD02_GL000822"/>
<dbReference type="PATRIC" id="fig|1291734.4.peg.848"/>
<name>A0A0R1K0P8_9LACO</name>
<keyword evidence="1" id="KW-0812">Transmembrane</keyword>
<accession>A0A0R1K0P8</accession>
<evidence type="ECO:0000313" key="3">
    <source>
        <dbReference type="Proteomes" id="UP000051804"/>
    </source>
</evidence>
<keyword evidence="1" id="KW-0472">Membrane</keyword>
<dbReference type="EMBL" id="AZDJ01000001">
    <property type="protein sequence ID" value="KRK74225.1"/>
    <property type="molecule type" value="Genomic_DNA"/>
</dbReference>
<reference evidence="2 3" key="1">
    <citation type="journal article" date="2015" name="Genome Announc.">
        <title>Expanding the biotechnology potential of lactobacilli through comparative genomics of 213 strains and associated genera.</title>
        <authorList>
            <person name="Sun Z."/>
            <person name="Harris H.M."/>
            <person name="McCann A."/>
            <person name="Guo C."/>
            <person name="Argimon S."/>
            <person name="Zhang W."/>
            <person name="Yang X."/>
            <person name="Jeffery I.B."/>
            <person name="Cooney J.C."/>
            <person name="Kagawa T.F."/>
            <person name="Liu W."/>
            <person name="Song Y."/>
            <person name="Salvetti E."/>
            <person name="Wrobel A."/>
            <person name="Rasinkangas P."/>
            <person name="Parkhill J."/>
            <person name="Rea M.C."/>
            <person name="O'Sullivan O."/>
            <person name="Ritari J."/>
            <person name="Douillard F.P."/>
            <person name="Paul Ross R."/>
            <person name="Yang R."/>
            <person name="Briner A.E."/>
            <person name="Felis G.E."/>
            <person name="de Vos W.M."/>
            <person name="Barrangou R."/>
            <person name="Klaenhammer T.R."/>
            <person name="Caufield P.W."/>
            <person name="Cui Y."/>
            <person name="Zhang H."/>
            <person name="O'Toole P.W."/>
        </authorList>
    </citation>
    <scope>NUCLEOTIDE SEQUENCE [LARGE SCALE GENOMIC DNA]</scope>
    <source>
        <strain evidence="2 3">JCM 17158</strain>
    </source>
</reference>
<sequence length="98" mass="11059">MATHGGQPHIQRKPGRYRILLIVAVVALVLIHRFDSQLDVLPIMFIVIFGGLYLLRDEYIVEPGGVTMSLSYHDVAIILGKEHQRPIVFVPDDPTQQD</sequence>
<keyword evidence="3" id="KW-1185">Reference proteome</keyword>
<evidence type="ECO:0000256" key="1">
    <source>
        <dbReference type="SAM" id="Phobius"/>
    </source>
</evidence>
<feature type="transmembrane region" description="Helical" evidence="1">
    <location>
        <begin position="17"/>
        <end position="34"/>
    </location>
</feature>
<feature type="transmembrane region" description="Helical" evidence="1">
    <location>
        <begin position="40"/>
        <end position="55"/>
    </location>
</feature>
<protein>
    <submittedName>
        <fullName evidence="2">Uncharacterized protein</fullName>
    </submittedName>
</protein>
<dbReference type="Proteomes" id="UP000051804">
    <property type="component" value="Unassembled WGS sequence"/>
</dbReference>
<keyword evidence="1" id="KW-1133">Transmembrane helix</keyword>
<comment type="caution">
    <text evidence="2">The sequence shown here is derived from an EMBL/GenBank/DDBJ whole genome shotgun (WGS) entry which is preliminary data.</text>
</comment>
<dbReference type="AlphaFoldDB" id="A0A0R1K0P8"/>
<evidence type="ECO:0000313" key="2">
    <source>
        <dbReference type="EMBL" id="KRK74225.1"/>
    </source>
</evidence>